<keyword evidence="2" id="KW-1185">Reference proteome</keyword>
<dbReference type="Proteomes" id="UP000724584">
    <property type="component" value="Unassembled WGS sequence"/>
</dbReference>
<sequence>MAFSNDNMYQCNGYPPAAQKAVLSISEMLNPAAPVSPHSSRYGAASSPGAWSPSDAAPSPSNYTYSSQPERTGWEYHPSAAAWESDPAPRRYPATPTTRLPPISVPSSEGPAGGYAGDGHRNSHSSWGGGSGASSPRVFGSFTPVEGTRQQHIPTGGGLARGERETSLSTLDGSEGPAKAAGKTRQNFPGPVTKVFNEWAEKRILVNDDRCRFTKSEMVTIASVTDVELKQVENWYTNHRRRGFPQQMIDVLHREAKAVERKYRDADQLAAQLAAQQQQQEGGAAAAAARGEVLRAQAEAAGLRARLADLRQWEQAARQRLAALKAKVREGKRRRMGL</sequence>
<dbReference type="EMBL" id="JAGIZQ010000003">
    <property type="protein sequence ID" value="KAH6636110.1"/>
    <property type="molecule type" value="Genomic_DNA"/>
</dbReference>
<reference evidence="1 2" key="1">
    <citation type="journal article" date="2021" name="Nat. Commun.">
        <title>Genetic determinants of endophytism in the Arabidopsis root mycobiome.</title>
        <authorList>
            <person name="Mesny F."/>
            <person name="Miyauchi S."/>
            <person name="Thiergart T."/>
            <person name="Pickel B."/>
            <person name="Atanasova L."/>
            <person name="Karlsson M."/>
            <person name="Huettel B."/>
            <person name="Barry K.W."/>
            <person name="Haridas S."/>
            <person name="Chen C."/>
            <person name="Bauer D."/>
            <person name="Andreopoulos W."/>
            <person name="Pangilinan J."/>
            <person name="LaButti K."/>
            <person name="Riley R."/>
            <person name="Lipzen A."/>
            <person name="Clum A."/>
            <person name="Drula E."/>
            <person name="Henrissat B."/>
            <person name="Kohler A."/>
            <person name="Grigoriev I.V."/>
            <person name="Martin F.M."/>
            <person name="Hacquard S."/>
        </authorList>
    </citation>
    <scope>NUCLEOTIDE SEQUENCE [LARGE SCALE GENOMIC DNA]</scope>
    <source>
        <strain evidence="1 2">MPI-SDFR-AT-0079</strain>
    </source>
</reference>
<gene>
    <name evidence="1" type="ORF">F5144DRAFT_600880</name>
</gene>
<comment type="caution">
    <text evidence="1">The sequence shown here is derived from an EMBL/GenBank/DDBJ whole genome shotgun (WGS) entry which is preliminary data.</text>
</comment>
<evidence type="ECO:0000313" key="2">
    <source>
        <dbReference type="Proteomes" id="UP000724584"/>
    </source>
</evidence>
<name>A0ACB7PEM2_9PEZI</name>
<organism evidence="1 2">
    <name type="scientific">Chaetomium tenue</name>
    <dbReference type="NCBI Taxonomy" id="1854479"/>
    <lineage>
        <taxon>Eukaryota</taxon>
        <taxon>Fungi</taxon>
        <taxon>Dikarya</taxon>
        <taxon>Ascomycota</taxon>
        <taxon>Pezizomycotina</taxon>
        <taxon>Sordariomycetes</taxon>
        <taxon>Sordariomycetidae</taxon>
        <taxon>Sordariales</taxon>
        <taxon>Chaetomiaceae</taxon>
        <taxon>Chaetomium</taxon>
    </lineage>
</organism>
<proteinExistence type="predicted"/>
<accession>A0ACB7PEM2</accession>
<protein>
    <submittedName>
        <fullName evidence="1">Uncharacterized protein</fullName>
    </submittedName>
</protein>
<evidence type="ECO:0000313" key="1">
    <source>
        <dbReference type="EMBL" id="KAH6636110.1"/>
    </source>
</evidence>